<dbReference type="Proteomes" id="UP001161391">
    <property type="component" value="Unassembled WGS sequence"/>
</dbReference>
<name>A0ABQ5VD54_9PROT</name>
<organism evidence="2 3">
    <name type="scientific">Algimonas ampicilliniresistens</name>
    <dbReference type="NCBI Taxonomy" id="1298735"/>
    <lineage>
        <taxon>Bacteria</taxon>
        <taxon>Pseudomonadati</taxon>
        <taxon>Pseudomonadota</taxon>
        <taxon>Alphaproteobacteria</taxon>
        <taxon>Maricaulales</taxon>
        <taxon>Robiginitomaculaceae</taxon>
        <taxon>Algimonas</taxon>
    </lineage>
</organism>
<evidence type="ECO:0008006" key="4">
    <source>
        <dbReference type="Google" id="ProtNLM"/>
    </source>
</evidence>
<feature type="signal peptide" evidence="1">
    <location>
        <begin position="1"/>
        <end position="24"/>
    </location>
</feature>
<keyword evidence="1" id="KW-0732">Signal</keyword>
<proteinExistence type="predicted"/>
<dbReference type="RefSeq" id="WP_284391282.1">
    <property type="nucleotide sequence ID" value="NZ_BSNK01000002.1"/>
</dbReference>
<protein>
    <recommendedName>
        <fullName evidence="4">DUF1579 domain-containing protein</fullName>
    </recommendedName>
</protein>
<evidence type="ECO:0000313" key="2">
    <source>
        <dbReference type="EMBL" id="GLQ24629.1"/>
    </source>
</evidence>
<dbReference type="EMBL" id="BSNK01000002">
    <property type="protein sequence ID" value="GLQ24629.1"/>
    <property type="molecule type" value="Genomic_DNA"/>
</dbReference>
<comment type="caution">
    <text evidence="2">The sequence shown here is derived from an EMBL/GenBank/DDBJ whole genome shotgun (WGS) entry which is preliminary data.</text>
</comment>
<evidence type="ECO:0000256" key="1">
    <source>
        <dbReference type="SAM" id="SignalP"/>
    </source>
</evidence>
<reference evidence="2" key="2">
    <citation type="submission" date="2023-01" db="EMBL/GenBank/DDBJ databases">
        <title>Draft genome sequence of Algimonas ampicilliniresistens strain NBRC 108219.</title>
        <authorList>
            <person name="Sun Q."/>
            <person name="Mori K."/>
        </authorList>
    </citation>
    <scope>NUCLEOTIDE SEQUENCE</scope>
    <source>
        <strain evidence="2">NBRC 108219</strain>
    </source>
</reference>
<accession>A0ABQ5VD54</accession>
<evidence type="ECO:0000313" key="3">
    <source>
        <dbReference type="Proteomes" id="UP001161391"/>
    </source>
</evidence>
<feature type="chain" id="PRO_5045322069" description="DUF1579 domain-containing protein" evidence="1">
    <location>
        <begin position="25"/>
        <end position="183"/>
    </location>
</feature>
<sequence length="183" mass="20111">MIRLPLILAAITSFGLGFSPGSQALAGDAAESGFSQFLGVWTLKDDRFQQVWDGDTVETLSIPNHLTHCTTANTFSSVSCAVDAGGFKGQIFWVADPAHKTLHHLSHFGESRTGVGTGQIDTEGNLINRIAFTDEPDGTYRIYEYDWVSDDEYTMMSRQFNADDEPTGNWYGGTFVRVTIEAD</sequence>
<reference evidence="2" key="1">
    <citation type="journal article" date="2014" name="Int. J. Syst. Evol. Microbiol.">
        <title>Complete genome of a new Firmicutes species belonging to the dominant human colonic microbiota ('Ruminococcus bicirculans') reveals two chromosomes and a selective capacity to utilize plant glucans.</title>
        <authorList>
            <consortium name="NISC Comparative Sequencing Program"/>
            <person name="Wegmann U."/>
            <person name="Louis P."/>
            <person name="Goesmann A."/>
            <person name="Henrissat B."/>
            <person name="Duncan S.H."/>
            <person name="Flint H.J."/>
        </authorList>
    </citation>
    <scope>NUCLEOTIDE SEQUENCE</scope>
    <source>
        <strain evidence="2">NBRC 108219</strain>
    </source>
</reference>
<gene>
    <name evidence="2" type="ORF">GCM10007853_25030</name>
</gene>
<keyword evidence="3" id="KW-1185">Reference proteome</keyword>